<protein>
    <submittedName>
        <fullName evidence="7">Radical SAM protein</fullName>
    </submittedName>
</protein>
<keyword evidence="5" id="KW-0411">Iron-sulfur</keyword>
<evidence type="ECO:0000313" key="7">
    <source>
        <dbReference type="EMBL" id="MFC6034530.1"/>
    </source>
</evidence>
<dbReference type="RefSeq" id="WP_379880144.1">
    <property type="nucleotide sequence ID" value="NZ_JBHPON010000001.1"/>
</dbReference>
<comment type="cofactor">
    <cofactor evidence="1">
        <name>[4Fe-4S] cluster</name>
        <dbReference type="ChEBI" id="CHEBI:49883"/>
    </cofactor>
</comment>
<evidence type="ECO:0000256" key="3">
    <source>
        <dbReference type="ARBA" id="ARBA00022723"/>
    </source>
</evidence>
<evidence type="ECO:0000256" key="4">
    <source>
        <dbReference type="ARBA" id="ARBA00023004"/>
    </source>
</evidence>
<evidence type="ECO:0000313" key="8">
    <source>
        <dbReference type="Proteomes" id="UP001596116"/>
    </source>
</evidence>
<keyword evidence="2" id="KW-0949">S-adenosyl-L-methionine</keyword>
<sequence length="312" mass="33835">MDGEQPAPKKFQHPDITAKGEPRAAVPFVTLDTLWVNTGTLCNVECTHCYIESSPTNDRLVYLTAADIIPFLDEARAMNAREIGFTGGEPFMNPEMIAIADAALSRGFESLILTNAMRPMMRPKIREGLLNLRDRFGRLLTLRVSLDHYSAESHDMERGSGAFEAGMAGVKWLDENGFAITIAGRSLSGESDGELRAGFSALFAERGLSLDAQDLAQLVIFPEMDPVKEVPEITTACWSILGKDPAEVMCANSRMLVKRKGAERPAVLSCTLLPYDAQFEMGASLAEAAAPVRLNHPFCAQFCVLGGASCSG</sequence>
<organism evidence="7 8">
    <name type="scientific">Hyphococcus aureus</name>
    <dbReference type="NCBI Taxonomy" id="2666033"/>
    <lineage>
        <taxon>Bacteria</taxon>
        <taxon>Pseudomonadati</taxon>
        <taxon>Pseudomonadota</taxon>
        <taxon>Alphaproteobacteria</taxon>
        <taxon>Parvularculales</taxon>
        <taxon>Parvularculaceae</taxon>
        <taxon>Hyphococcus</taxon>
    </lineage>
</organism>
<dbReference type="Pfam" id="PF04055">
    <property type="entry name" value="Radical_SAM"/>
    <property type="match status" value="1"/>
</dbReference>
<dbReference type="EMBL" id="JBHPON010000001">
    <property type="protein sequence ID" value="MFC6034530.1"/>
    <property type="molecule type" value="Genomic_DNA"/>
</dbReference>
<feature type="domain" description="Radical SAM core" evidence="6">
    <location>
        <begin position="37"/>
        <end position="192"/>
    </location>
</feature>
<accession>A0ABW1KTB7</accession>
<dbReference type="PANTHER" id="PTHR11228">
    <property type="entry name" value="RADICAL SAM DOMAIN PROTEIN"/>
    <property type="match status" value="1"/>
</dbReference>
<comment type="caution">
    <text evidence="7">The sequence shown here is derived from an EMBL/GenBank/DDBJ whole genome shotgun (WGS) entry which is preliminary data.</text>
</comment>
<gene>
    <name evidence="7" type="ORF">ACFMB1_03185</name>
</gene>
<dbReference type="InterPro" id="IPR058240">
    <property type="entry name" value="rSAM_sf"/>
</dbReference>
<keyword evidence="3" id="KW-0479">Metal-binding</keyword>
<dbReference type="SUPFAM" id="SSF102114">
    <property type="entry name" value="Radical SAM enzymes"/>
    <property type="match status" value="1"/>
</dbReference>
<evidence type="ECO:0000256" key="2">
    <source>
        <dbReference type="ARBA" id="ARBA00022691"/>
    </source>
</evidence>
<evidence type="ECO:0000256" key="5">
    <source>
        <dbReference type="ARBA" id="ARBA00023014"/>
    </source>
</evidence>
<evidence type="ECO:0000256" key="1">
    <source>
        <dbReference type="ARBA" id="ARBA00001966"/>
    </source>
</evidence>
<dbReference type="Gene3D" id="3.20.20.70">
    <property type="entry name" value="Aldolase class I"/>
    <property type="match status" value="1"/>
</dbReference>
<dbReference type="InterPro" id="IPR013785">
    <property type="entry name" value="Aldolase_TIM"/>
</dbReference>
<dbReference type="SFLD" id="SFLDS00029">
    <property type="entry name" value="Radical_SAM"/>
    <property type="match status" value="1"/>
</dbReference>
<dbReference type="SFLD" id="SFLDG01067">
    <property type="entry name" value="SPASM/twitch_domain_containing"/>
    <property type="match status" value="1"/>
</dbReference>
<dbReference type="InterPro" id="IPR050377">
    <property type="entry name" value="Radical_SAM_PqqE_MftC-like"/>
</dbReference>
<proteinExistence type="predicted"/>
<name>A0ABW1KTB7_9PROT</name>
<keyword evidence="4" id="KW-0408">Iron</keyword>
<dbReference type="CDD" id="cd01335">
    <property type="entry name" value="Radical_SAM"/>
    <property type="match status" value="1"/>
</dbReference>
<keyword evidence="8" id="KW-1185">Reference proteome</keyword>
<dbReference type="PANTHER" id="PTHR11228:SF7">
    <property type="entry name" value="PQQA PEPTIDE CYCLASE"/>
    <property type="match status" value="1"/>
</dbReference>
<reference evidence="7 8" key="1">
    <citation type="submission" date="2024-09" db="EMBL/GenBank/DDBJ databases">
        <authorList>
            <person name="Zhang Z.-H."/>
        </authorList>
    </citation>
    <scope>NUCLEOTIDE SEQUENCE [LARGE SCALE GENOMIC DNA]</scope>
    <source>
        <strain evidence="7 8">HHTR114</strain>
    </source>
</reference>
<dbReference type="Proteomes" id="UP001596116">
    <property type="component" value="Unassembled WGS sequence"/>
</dbReference>
<evidence type="ECO:0000259" key="6">
    <source>
        <dbReference type="Pfam" id="PF04055"/>
    </source>
</evidence>
<dbReference type="InterPro" id="IPR007197">
    <property type="entry name" value="rSAM"/>
</dbReference>